<keyword evidence="3" id="KW-1185">Reference proteome</keyword>
<dbReference type="Proteomes" id="UP001153712">
    <property type="component" value="Chromosome 9"/>
</dbReference>
<gene>
    <name evidence="2" type="ORF">PHYEVI_LOCUS11475</name>
</gene>
<evidence type="ECO:0000313" key="2">
    <source>
        <dbReference type="EMBL" id="CAG9865233.1"/>
    </source>
</evidence>
<feature type="signal peptide" evidence="1">
    <location>
        <begin position="1"/>
        <end position="17"/>
    </location>
</feature>
<dbReference type="AlphaFoldDB" id="A0A9N9TU75"/>
<dbReference type="EMBL" id="OU900102">
    <property type="protein sequence ID" value="CAG9865233.1"/>
    <property type="molecule type" value="Genomic_DNA"/>
</dbReference>
<feature type="chain" id="PRO_5040194002" evidence="1">
    <location>
        <begin position="18"/>
        <end position="207"/>
    </location>
</feature>
<reference evidence="2" key="1">
    <citation type="submission" date="2022-01" db="EMBL/GenBank/DDBJ databases">
        <authorList>
            <person name="King R."/>
        </authorList>
    </citation>
    <scope>NUCLEOTIDE SEQUENCE</scope>
</reference>
<accession>A0A9N9TU75</accession>
<organism evidence="2 3">
    <name type="scientific">Phyllotreta striolata</name>
    <name type="common">Striped flea beetle</name>
    <name type="synonym">Crioceris striolata</name>
    <dbReference type="NCBI Taxonomy" id="444603"/>
    <lineage>
        <taxon>Eukaryota</taxon>
        <taxon>Metazoa</taxon>
        <taxon>Ecdysozoa</taxon>
        <taxon>Arthropoda</taxon>
        <taxon>Hexapoda</taxon>
        <taxon>Insecta</taxon>
        <taxon>Pterygota</taxon>
        <taxon>Neoptera</taxon>
        <taxon>Endopterygota</taxon>
        <taxon>Coleoptera</taxon>
        <taxon>Polyphaga</taxon>
        <taxon>Cucujiformia</taxon>
        <taxon>Chrysomeloidea</taxon>
        <taxon>Chrysomelidae</taxon>
        <taxon>Galerucinae</taxon>
        <taxon>Alticini</taxon>
        <taxon>Phyllotreta</taxon>
    </lineage>
</organism>
<keyword evidence="1" id="KW-0732">Signal</keyword>
<evidence type="ECO:0000313" key="3">
    <source>
        <dbReference type="Proteomes" id="UP001153712"/>
    </source>
</evidence>
<protein>
    <submittedName>
        <fullName evidence="2">Uncharacterized protein</fullName>
    </submittedName>
</protein>
<evidence type="ECO:0000256" key="1">
    <source>
        <dbReference type="SAM" id="SignalP"/>
    </source>
</evidence>
<sequence length="207" mass="23914">MKTVLVLLSLIVAYASSTFVGKHVVVNEDETILVIGEHGRQIRVNKHGPNPKMVEIILKTPYSYSKKILIDGARFAPKFKPQLLDPKLLKLITFDNKPVCQHNFLSHVFRQYEGLLEQGQYDRLMKDVDNLVLAGAIQEPIRTILKTFDEKLPQLIQQHWIYQFEEYVPREDEFGLTPLEEKIQPHVHTKQQQTDETYPPMLLAGNV</sequence>
<dbReference type="OrthoDB" id="6736457at2759"/>
<proteinExistence type="predicted"/>
<name>A0A9N9TU75_PHYSR</name>